<sequence>MTLNSSRGSPAFKKTLALLGFLLIAPVPTLGVWFAAFESSDSYGAVLWVAAKVWLLFVPVLWWRWVQKQPIAVPAPSRRALTWGAGSGFLMAVGIFGAYWLLARPVIDFTALAGLMASFSLDSVWTYLGLVVYLTLVNSLVEEYVFRWFMQVQLNALMPAIAAAAGSAAVFTLHHTVVLAAYIPWGFNVLASLGIFLGAMIWSWMYRKTENLWSAYISHIGADIGVFAIGYHVLFVAGSA</sequence>
<evidence type="ECO:0000256" key="1">
    <source>
        <dbReference type="SAM" id="Phobius"/>
    </source>
</evidence>
<dbReference type="Pfam" id="PF02517">
    <property type="entry name" value="Rce1-like"/>
    <property type="match status" value="1"/>
</dbReference>
<accession>A4BI32</accession>
<dbReference type="HOGENOM" id="CLU_1208822_0_0_6"/>
<keyword evidence="1" id="KW-0472">Membrane</keyword>
<dbReference type="OrthoDB" id="95797at2"/>
<reference evidence="3 4" key="1">
    <citation type="submission" date="2006-02" db="EMBL/GenBank/DDBJ databases">
        <authorList>
            <person name="Pinhassi J."/>
            <person name="Pedros-Alio C."/>
            <person name="Ferriera S."/>
            <person name="Johnson J."/>
            <person name="Kravitz S."/>
            <person name="Halpern A."/>
            <person name="Remington K."/>
            <person name="Beeson K."/>
            <person name="Tran B."/>
            <person name="Rogers Y.-H."/>
            <person name="Friedman R."/>
            <person name="Venter J.C."/>
        </authorList>
    </citation>
    <scope>NUCLEOTIDE SEQUENCE [LARGE SCALE GENOMIC DNA]</scope>
    <source>
        <strain evidence="3 4">MED297</strain>
    </source>
</reference>
<dbReference type="AlphaFoldDB" id="A4BI32"/>
<feature type="transmembrane region" description="Helical" evidence="1">
    <location>
        <begin position="16"/>
        <end position="36"/>
    </location>
</feature>
<dbReference type="Proteomes" id="UP000005953">
    <property type="component" value="Unassembled WGS sequence"/>
</dbReference>
<evidence type="ECO:0000313" key="4">
    <source>
        <dbReference type="Proteomes" id="UP000005953"/>
    </source>
</evidence>
<evidence type="ECO:0000259" key="2">
    <source>
        <dbReference type="Pfam" id="PF02517"/>
    </source>
</evidence>
<keyword evidence="1" id="KW-1133">Transmembrane helix</keyword>
<dbReference type="EMBL" id="AAOE01000024">
    <property type="protein sequence ID" value="EAR08175.1"/>
    <property type="molecule type" value="Genomic_DNA"/>
</dbReference>
<dbReference type="GO" id="GO:0004175">
    <property type="term" value="F:endopeptidase activity"/>
    <property type="evidence" value="ECO:0007669"/>
    <property type="project" value="UniProtKB-ARBA"/>
</dbReference>
<keyword evidence="4" id="KW-1185">Reference proteome</keyword>
<feature type="transmembrane region" description="Helical" evidence="1">
    <location>
        <begin position="153"/>
        <end position="173"/>
    </location>
</feature>
<dbReference type="GO" id="GO:0080120">
    <property type="term" value="P:CAAX-box protein maturation"/>
    <property type="evidence" value="ECO:0007669"/>
    <property type="project" value="UniProtKB-ARBA"/>
</dbReference>
<evidence type="ECO:0000313" key="3">
    <source>
        <dbReference type="EMBL" id="EAR08175.1"/>
    </source>
</evidence>
<feature type="transmembrane region" description="Helical" evidence="1">
    <location>
        <begin position="185"/>
        <end position="204"/>
    </location>
</feature>
<protein>
    <recommendedName>
        <fullName evidence="2">CAAX prenyl protease 2/Lysostaphin resistance protein A-like domain-containing protein</fullName>
    </recommendedName>
</protein>
<organism evidence="3 4">
    <name type="scientific">Reinekea blandensis MED297</name>
    <dbReference type="NCBI Taxonomy" id="314283"/>
    <lineage>
        <taxon>Bacteria</taxon>
        <taxon>Pseudomonadati</taxon>
        <taxon>Pseudomonadota</taxon>
        <taxon>Gammaproteobacteria</taxon>
        <taxon>Oceanospirillales</taxon>
        <taxon>Saccharospirillaceae</taxon>
        <taxon>Reinekea</taxon>
    </lineage>
</organism>
<feature type="transmembrane region" description="Helical" evidence="1">
    <location>
        <begin position="42"/>
        <end position="63"/>
    </location>
</feature>
<proteinExistence type="predicted"/>
<dbReference type="STRING" id="314283.MED297_14590"/>
<name>A4BI32_9GAMM</name>
<gene>
    <name evidence="3" type="ORF">MED297_14590</name>
</gene>
<keyword evidence="1" id="KW-0812">Transmembrane</keyword>
<feature type="domain" description="CAAX prenyl protease 2/Lysostaphin resistance protein A-like" evidence="2">
    <location>
        <begin position="126"/>
        <end position="224"/>
    </location>
</feature>
<feature type="transmembrane region" description="Helical" evidence="1">
    <location>
        <begin position="83"/>
        <end position="103"/>
    </location>
</feature>
<dbReference type="InterPro" id="IPR003675">
    <property type="entry name" value="Rce1/LyrA-like_dom"/>
</dbReference>
<feature type="transmembrane region" description="Helical" evidence="1">
    <location>
        <begin position="123"/>
        <end position="141"/>
    </location>
</feature>
<feature type="transmembrane region" description="Helical" evidence="1">
    <location>
        <begin position="216"/>
        <end position="237"/>
    </location>
</feature>
<dbReference type="RefSeq" id="WP_008042932.1">
    <property type="nucleotide sequence ID" value="NZ_CH724149.1"/>
</dbReference>
<comment type="caution">
    <text evidence="3">The sequence shown here is derived from an EMBL/GenBank/DDBJ whole genome shotgun (WGS) entry which is preliminary data.</text>
</comment>